<dbReference type="Proteomes" id="UP000593892">
    <property type="component" value="Chromosome"/>
</dbReference>
<keyword evidence="4" id="KW-0862">Zinc</keyword>
<dbReference type="RefSeq" id="WP_194451242.1">
    <property type="nucleotide sequence ID" value="NZ_CP063849.1"/>
</dbReference>
<name>A0A7S7NTQ5_PALFE</name>
<accession>A0A7S7NTQ5</accession>
<dbReference type="InterPro" id="IPR055438">
    <property type="entry name" value="AstE_AspA_cat"/>
</dbReference>
<dbReference type="InterPro" id="IPR053138">
    <property type="entry name" value="N-alpha-Ac-DABA_deacetylase"/>
</dbReference>
<evidence type="ECO:0000256" key="3">
    <source>
        <dbReference type="ARBA" id="ARBA00022801"/>
    </source>
</evidence>
<dbReference type="InterPro" id="IPR043795">
    <property type="entry name" value="N-alpha-Ac-DABA-like"/>
</dbReference>
<protein>
    <submittedName>
        <fullName evidence="6">Succinylglutamate desuccinylase/aspartoacylase family protein</fullName>
    </submittedName>
</protein>
<dbReference type="Gene3D" id="3.40.630.10">
    <property type="entry name" value="Zn peptidases"/>
    <property type="match status" value="1"/>
</dbReference>
<dbReference type="PANTHER" id="PTHR37326:SF1">
    <property type="entry name" value="BLL3975 PROTEIN"/>
    <property type="match status" value="1"/>
</dbReference>
<evidence type="ECO:0000256" key="4">
    <source>
        <dbReference type="ARBA" id="ARBA00022833"/>
    </source>
</evidence>
<keyword evidence="2" id="KW-0479">Metal-binding</keyword>
<dbReference type="GO" id="GO:0016788">
    <property type="term" value="F:hydrolase activity, acting on ester bonds"/>
    <property type="evidence" value="ECO:0007669"/>
    <property type="project" value="InterPro"/>
</dbReference>
<sequence>MTESPILLHDLSAVDFDTPGKRHYQLGFHLDSAWGYSLVPLTVVRGAAGDAPGVAVNGGTHGNEYEGQVAVKRLCADLDPAAMSGLVVLIPQLSESACRAGTRLSPLDNVNMNRAFPGNAKGTISYRIANFLKTQVFPRVKVVIDIHSGGREAVFPLCTSFHRLPDAAQFAEIAKAARLFDTPFLFVYSRQMSSGLLTDEAEDDGKIAIGGEFGSGELVSPEGVQHAYEGSLNVMREYGLLPGPVRPSTRKQRLIQAPDLDDYRPCPRDGIWEALAVPGEEVAQGQLLGRLHDFSDHTAPALEIRAHRAGVLIARYAAAVCPKGLTLFVIGEETEFPA</sequence>
<dbReference type="AlphaFoldDB" id="A0A7S7NTQ5"/>
<keyword evidence="3" id="KW-0378">Hydrolase</keyword>
<evidence type="ECO:0000313" key="6">
    <source>
        <dbReference type="EMBL" id="QOY89580.1"/>
    </source>
</evidence>
<keyword evidence="7" id="KW-1185">Reference proteome</keyword>
<dbReference type="GO" id="GO:0016811">
    <property type="term" value="F:hydrolase activity, acting on carbon-nitrogen (but not peptide) bonds, in linear amides"/>
    <property type="evidence" value="ECO:0007669"/>
    <property type="project" value="InterPro"/>
</dbReference>
<dbReference type="GO" id="GO:0046872">
    <property type="term" value="F:metal ion binding"/>
    <property type="evidence" value="ECO:0007669"/>
    <property type="project" value="UniProtKB-KW"/>
</dbReference>
<comment type="cofactor">
    <cofactor evidence="1">
        <name>Zn(2+)</name>
        <dbReference type="ChEBI" id="CHEBI:29105"/>
    </cofactor>
</comment>
<reference evidence="6 7" key="1">
    <citation type="submission" date="2020-10" db="EMBL/GenBank/DDBJ databases">
        <title>Complete genome sequence of Paludibaculum fermentans P105T, a facultatively anaerobic acidobacterium capable of dissimilatory Fe(III) reduction.</title>
        <authorList>
            <person name="Dedysh S.N."/>
            <person name="Beletsky A.V."/>
            <person name="Kulichevskaya I.S."/>
            <person name="Mardanov A.V."/>
            <person name="Ravin N.V."/>
        </authorList>
    </citation>
    <scope>NUCLEOTIDE SEQUENCE [LARGE SCALE GENOMIC DNA]</scope>
    <source>
        <strain evidence="6 7">P105</strain>
    </source>
</reference>
<gene>
    <name evidence="6" type="ORF">IRI77_06400</name>
</gene>
<dbReference type="KEGG" id="pfer:IRI77_06400"/>
<feature type="domain" description="Succinylglutamate desuccinylase/Aspartoacylase catalytic" evidence="5">
    <location>
        <begin position="52"/>
        <end position="237"/>
    </location>
</feature>
<organism evidence="6 7">
    <name type="scientific">Paludibaculum fermentans</name>
    <dbReference type="NCBI Taxonomy" id="1473598"/>
    <lineage>
        <taxon>Bacteria</taxon>
        <taxon>Pseudomonadati</taxon>
        <taxon>Acidobacteriota</taxon>
        <taxon>Terriglobia</taxon>
        <taxon>Bryobacterales</taxon>
        <taxon>Bryobacteraceae</taxon>
        <taxon>Paludibaculum</taxon>
    </lineage>
</organism>
<evidence type="ECO:0000259" key="5">
    <source>
        <dbReference type="Pfam" id="PF24827"/>
    </source>
</evidence>
<dbReference type="PANTHER" id="PTHR37326">
    <property type="entry name" value="BLL3975 PROTEIN"/>
    <property type="match status" value="1"/>
</dbReference>
<dbReference type="SUPFAM" id="SSF53187">
    <property type="entry name" value="Zn-dependent exopeptidases"/>
    <property type="match status" value="1"/>
</dbReference>
<dbReference type="EMBL" id="CP063849">
    <property type="protein sequence ID" value="QOY89580.1"/>
    <property type="molecule type" value="Genomic_DNA"/>
</dbReference>
<proteinExistence type="predicted"/>
<evidence type="ECO:0000256" key="2">
    <source>
        <dbReference type="ARBA" id="ARBA00022723"/>
    </source>
</evidence>
<dbReference type="PIRSF" id="PIRSF039012">
    <property type="entry name" value="ASP"/>
    <property type="match status" value="1"/>
</dbReference>
<evidence type="ECO:0000256" key="1">
    <source>
        <dbReference type="ARBA" id="ARBA00001947"/>
    </source>
</evidence>
<evidence type="ECO:0000313" key="7">
    <source>
        <dbReference type="Proteomes" id="UP000593892"/>
    </source>
</evidence>
<dbReference type="Pfam" id="PF24827">
    <property type="entry name" value="AstE_AspA_cat"/>
    <property type="match status" value="1"/>
</dbReference>